<dbReference type="EMBL" id="HE580271">
    <property type="protein sequence ID" value="CCD24829.1"/>
    <property type="molecule type" value="Genomic_DNA"/>
</dbReference>
<dbReference type="GO" id="GO:0016651">
    <property type="term" value="F:oxidoreductase activity, acting on NAD(P)H"/>
    <property type="evidence" value="ECO:0007669"/>
    <property type="project" value="EnsemblFungi"/>
</dbReference>
<dbReference type="Pfam" id="PF01408">
    <property type="entry name" value="GFO_IDH_MocA"/>
    <property type="match status" value="1"/>
</dbReference>
<dbReference type="Pfam" id="PF02894">
    <property type="entry name" value="GFO_IDH_MocA_C"/>
    <property type="match status" value="1"/>
</dbReference>
<feature type="domain" description="Gfo/Idh/MocA-like oxidoreductase C-terminal" evidence="2">
    <location>
        <begin position="144"/>
        <end position="342"/>
    </location>
</feature>
<dbReference type="OrthoDB" id="64915at2759"/>
<dbReference type="GeneID" id="11499099"/>
<dbReference type="GO" id="GO:0005737">
    <property type="term" value="C:cytoplasm"/>
    <property type="evidence" value="ECO:0007669"/>
    <property type="project" value="TreeGrafter"/>
</dbReference>
<accession>G0WAQ9</accession>
<dbReference type="Proteomes" id="UP000000689">
    <property type="component" value="Chromosome 5"/>
</dbReference>
<dbReference type="HOGENOM" id="CLU_023194_3_1_1"/>
<evidence type="ECO:0000259" key="2">
    <source>
        <dbReference type="Pfam" id="PF02894"/>
    </source>
</evidence>
<reference evidence="3 4" key="1">
    <citation type="journal article" date="2011" name="Proc. Natl. Acad. Sci. U.S.A.">
        <title>Evolutionary erosion of yeast sex chromosomes by mating-type switching accidents.</title>
        <authorList>
            <person name="Gordon J.L."/>
            <person name="Armisen D."/>
            <person name="Proux-Wera E."/>
            <person name="Oheigeartaigh S.S."/>
            <person name="Byrne K.P."/>
            <person name="Wolfe K.H."/>
        </authorList>
    </citation>
    <scope>NUCLEOTIDE SEQUENCE [LARGE SCALE GENOMIC DNA]</scope>
    <source>
        <strain evidence="4">ATCC 10597 / BCRC 20456 / CBS 421 / NBRC 0211 / NRRL Y-12639</strain>
    </source>
</reference>
<dbReference type="AlphaFoldDB" id="G0WAQ9"/>
<dbReference type="STRING" id="1071378.G0WAQ9"/>
<dbReference type="RefSeq" id="XP_003670072.1">
    <property type="nucleotide sequence ID" value="XM_003670024.1"/>
</dbReference>
<dbReference type="PANTHER" id="PTHR42840">
    <property type="entry name" value="NAD(P)-BINDING ROSSMANN-FOLD SUPERFAMILY PROTEIN-RELATED"/>
    <property type="match status" value="1"/>
</dbReference>
<proteinExistence type="predicted"/>
<evidence type="ECO:0008006" key="5">
    <source>
        <dbReference type="Google" id="ProtNLM"/>
    </source>
</evidence>
<dbReference type="Gene3D" id="3.40.50.720">
    <property type="entry name" value="NAD(P)-binding Rossmann-like Domain"/>
    <property type="match status" value="1"/>
</dbReference>
<dbReference type="SUPFAM" id="SSF51735">
    <property type="entry name" value="NAD(P)-binding Rossmann-fold domains"/>
    <property type="match status" value="1"/>
</dbReference>
<name>G0WAQ9_NAUDC</name>
<evidence type="ECO:0000313" key="4">
    <source>
        <dbReference type="Proteomes" id="UP000000689"/>
    </source>
</evidence>
<feature type="domain" description="Gfo/Idh/MocA-like oxidoreductase N-terminal" evidence="1">
    <location>
        <begin position="5"/>
        <end position="120"/>
    </location>
</feature>
<dbReference type="InterPro" id="IPR036291">
    <property type="entry name" value="NAD(P)-bd_dom_sf"/>
</dbReference>
<evidence type="ECO:0000259" key="1">
    <source>
        <dbReference type="Pfam" id="PF01408"/>
    </source>
</evidence>
<dbReference type="PANTHER" id="PTHR42840:SF5">
    <property type="entry name" value="NAD(P)-BINDING ROSSMANN-FOLD SUPERFAMILY PROTEIN"/>
    <property type="match status" value="1"/>
</dbReference>
<gene>
    <name evidence="3" type="primary">NDAI0E00130</name>
    <name evidence="3" type="ordered locus">NDAI_0E00130</name>
</gene>
<dbReference type="OMA" id="KPICFEK"/>
<dbReference type="GO" id="GO:0006740">
    <property type="term" value="P:NADPH regeneration"/>
    <property type="evidence" value="ECO:0007669"/>
    <property type="project" value="EnsemblFungi"/>
</dbReference>
<protein>
    <recommendedName>
        <fullName evidence="5">Gfo/Idh/MocA-like oxidoreductase N-terminal domain-containing protein</fullName>
    </recommendedName>
</protein>
<dbReference type="SUPFAM" id="SSF55347">
    <property type="entry name" value="Glyceraldehyde-3-phosphate dehydrogenase-like, C-terminal domain"/>
    <property type="match status" value="1"/>
</dbReference>
<keyword evidence="4" id="KW-1185">Reference proteome</keyword>
<dbReference type="eggNOG" id="KOG2742">
    <property type="taxonomic scope" value="Eukaryota"/>
</dbReference>
<dbReference type="KEGG" id="ndi:NDAI_0E00130"/>
<dbReference type="InterPro" id="IPR000683">
    <property type="entry name" value="Gfo/Idh/MocA-like_OxRdtase_N"/>
</dbReference>
<organism evidence="3 4">
    <name type="scientific">Naumovozyma dairenensis (strain ATCC 10597 / BCRC 20456 / CBS 421 / NBRC 0211 / NRRL Y-12639)</name>
    <name type="common">Saccharomyces dairenensis</name>
    <dbReference type="NCBI Taxonomy" id="1071378"/>
    <lineage>
        <taxon>Eukaryota</taxon>
        <taxon>Fungi</taxon>
        <taxon>Dikarya</taxon>
        <taxon>Ascomycota</taxon>
        <taxon>Saccharomycotina</taxon>
        <taxon>Saccharomycetes</taxon>
        <taxon>Saccharomycetales</taxon>
        <taxon>Saccharomycetaceae</taxon>
        <taxon>Naumovozyma</taxon>
    </lineage>
</organism>
<dbReference type="Gene3D" id="3.30.360.10">
    <property type="entry name" value="Dihydrodipicolinate Reductase, domain 2"/>
    <property type="match status" value="1"/>
</dbReference>
<dbReference type="GO" id="GO:0000166">
    <property type="term" value="F:nucleotide binding"/>
    <property type="evidence" value="ECO:0007669"/>
    <property type="project" value="InterPro"/>
</dbReference>
<dbReference type="InterPro" id="IPR004104">
    <property type="entry name" value="Gfo/Idh/MocA-like_OxRdtase_C"/>
</dbReference>
<evidence type="ECO:0000313" key="3">
    <source>
        <dbReference type="EMBL" id="CCD24829.1"/>
    </source>
</evidence>
<sequence length="350" mass="38237">MAPVLNVGIVGTGIFARDRHLPSYQEYPNDFKVVAAFNRTKSKAQEFAKIAGIPDDKVYDNLDEIMNDKNVSFIDALLPAQFNLSAVKKAIEVNKPILLEKPIAATMAQAREIVQLSDASDLPIAIAENWLYLTCIKLALKQLERIGPIVAFTHNSTGPFVSTNKYLATSWRQNPEHIGGFLSDGGVHQLALVTALLGEFESVSALTKQVRPESGADDIVFSTVKMRDNNVIGSFTYGSAFGATEKSVFLKIYGKNGTVTVELSDKTQPLVKVRIGDSIENAGKEEIFQVEKDESFGVNPEFLNFHEAVSKNDKSLIKSSPRATFHHLACVAAFLESSANNGKNVSVETI</sequence>